<dbReference type="PANTHER" id="PTHR37171">
    <property type="entry name" value="SERINE/THREONINE-PROTEIN KINASE YRZF-RELATED"/>
    <property type="match status" value="1"/>
</dbReference>
<evidence type="ECO:0000259" key="3">
    <source>
        <dbReference type="PROSITE" id="PS50011"/>
    </source>
</evidence>
<name>A0A067M1Y4_BOTB1</name>
<keyword evidence="5" id="KW-1185">Reference proteome</keyword>
<feature type="domain" description="Protein kinase" evidence="3">
    <location>
        <begin position="272"/>
        <end position="458"/>
    </location>
</feature>
<gene>
    <name evidence="4" type="ORF">BOTBODRAFT_49678</name>
</gene>
<feature type="binding site" evidence="1">
    <location>
        <position position="306"/>
    </location>
    <ligand>
        <name>ATP</name>
        <dbReference type="ChEBI" id="CHEBI:30616"/>
    </ligand>
</feature>
<keyword evidence="1" id="KW-0067">ATP-binding</keyword>
<feature type="region of interest" description="Disordered" evidence="2">
    <location>
        <begin position="68"/>
        <end position="143"/>
    </location>
</feature>
<protein>
    <recommendedName>
        <fullName evidence="3">Protein kinase domain-containing protein</fullName>
    </recommendedName>
</protein>
<dbReference type="HOGENOM" id="CLU_597153_0_0_1"/>
<dbReference type="PROSITE" id="PS50011">
    <property type="entry name" value="PROTEIN_KINASE_DOM"/>
    <property type="match status" value="1"/>
</dbReference>
<dbReference type="InterPro" id="IPR052396">
    <property type="entry name" value="Meiotic_Drive_Suppr_Kinase"/>
</dbReference>
<dbReference type="STRING" id="930990.A0A067M1Y4"/>
<dbReference type="SUPFAM" id="SSF56112">
    <property type="entry name" value="Protein kinase-like (PK-like)"/>
    <property type="match status" value="1"/>
</dbReference>
<evidence type="ECO:0000256" key="1">
    <source>
        <dbReference type="PROSITE-ProRule" id="PRU10141"/>
    </source>
</evidence>
<feature type="region of interest" description="Disordered" evidence="2">
    <location>
        <begin position="199"/>
        <end position="236"/>
    </location>
</feature>
<dbReference type="GO" id="GO:0005524">
    <property type="term" value="F:ATP binding"/>
    <property type="evidence" value="ECO:0007669"/>
    <property type="project" value="UniProtKB-UniRule"/>
</dbReference>
<evidence type="ECO:0000313" key="5">
    <source>
        <dbReference type="Proteomes" id="UP000027195"/>
    </source>
</evidence>
<dbReference type="Gene3D" id="1.10.510.10">
    <property type="entry name" value="Transferase(Phosphotransferase) domain 1"/>
    <property type="match status" value="1"/>
</dbReference>
<organism evidence="4 5">
    <name type="scientific">Botryobasidium botryosum (strain FD-172 SS1)</name>
    <dbReference type="NCBI Taxonomy" id="930990"/>
    <lineage>
        <taxon>Eukaryota</taxon>
        <taxon>Fungi</taxon>
        <taxon>Dikarya</taxon>
        <taxon>Basidiomycota</taxon>
        <taxon>Agaricomycotina</taxon>
        <taxon>Agaricomycetes</taxon>
        <taxon>Cantharellales</taxon>
        <taxon>Botryobasidiaceae</taxon>
        <taxon>Botryobasidium</taxon>
    </lineage>
</organism>
<dbReference type="OrthoDB" id="427969at2759"/>
<dbReference type="InterPro" id="IPR017441">
    <property type="entry name" value="Protein_kinase_ATP_BS"/>
</dbReference>
<feature type="compositionally biased region" description="Low complexity" evidence="2">
    <location>
        <begin position="200"/>
        <end position="219"/>
    </location>
</feature>
<accession>A0A067M1Y4</accession>
<evidence type="ECO:0000313" key="4">
    <source>
        <dbReference type="EMBL" id="KDQ05837.1"/>
    </source>
</evidence>
<dbReference type="Proteomes" id="UP000027195">
    <property type="component" value="Unassembled WGS sequence"/>
</dbReference>
<reference evidence="5" key="1">
    <citation type="journal article" date="2014" name="Proc. Natl. Acad. Sci. U.S.A.">
        <title>Extensive sampling of basidiomycete genomes demonstrates inadequacy of the white-rot/brown-rot paradigm for wood decay fungi.</title>
        <authorList>
            <person name="Riley R."/>
            <person name="Salamov A.A."/>
            <person name="Brown D.W."/>
            <person name="Nagy L.G."/>
            <person name="Floudas D."/>
            <person name="Held B.W."/>
            <person name="Levasseur A."/>
            <person name="Lombard V."/>
            <person name="Morin E."/>
            <person name="Otillar R."/>
            <person name="Lindquist E.A."/>
            <person name="Sun H."/>
            <person name="LaButti K.M."/>
            <person name="Schmutz J."/>
            <person name="Jabbour D."/>
            <person name="Luo H."/>
            <person name="Baker S.E."/>
            <person name="Pisabarro A.G."/>
            <person name="Walton J.D."/>
            <person name="Blanchette R.A."/>
            <person name="Henrissat B."/>
            <person name="Martin F."/>
            <person name="Cullen D."/>
            <person name="Hibbett D.S."/>
            <person name="Grigoriev I.V."/>
        </authorList>
    </citation>
    <scope>NUCLEOTIDE SEQUENCE [LARGE SCALE GENOMIC DNA]</scope>
    <source>
        <strain evidence="5">FD-172 SS1</strain>
    </source>
</reference>
<dbReference type="InterPro" id="IPR011009">
    <property type="entry name" value="Kinase-like_dom_sf"/>
</dbReference>
<dbReference type="GO" id="GO:0004672">
    <property type="term" value="F:protein kinase activity"/>
    <property type="evidence" value="ECO:0007669"/>
    <property type="project" value="InterPro"/>
</dbReference>
<evidence type="ECO:0000256" key="2">
    <source>
        <dbReference type="SAM" id="MobiDB-lite"/>
    </source>
</evidence>
<dbReference type="InParanoid" id="A0A067M1Y4"/>
<dbReference type="AlphaFoldDB" id="A0A067M1Y4"/>
<dbReference type="EMBL" id="KL198181">
    <property type="protein sequence ID" value="KDQ05837.1"/>
    <property type="molecule type" value="Genomic_DNA"/>
</dbReference>
<proteinExistence type="predicted"/>
<sequence length="458" mass="48613">MVRHDVTFGVISSYRFSLFTARDRDSQTLYVSLPIAFNGKPPSVRQAMAGSIFVSFLDRAWREATEGWRDWDDPGKNVRSKKTPSAGGKGGSSAGGACGGKGGDGGGDGKGSKAGRKNKDGGGSGRGTKKIKTGQGSRGGQDSANLCDDALYQLHMGFPNEKPIGRVLTNFGMAFHWGALHSTSYSVMLAGGPDDDLLGTPSLSPSITSTTSSSPVRTPDALPSPRAAHHHWPESSKPLFDHGNLEGLTLDATAPPPCHRAQILARGLEGTATLTAILGSGGFATVWGGNLALRGLSLAKVNVAVKIPHQCAEAEGSVLHEAKIYASLQSKAAPIPRYWGLFHELCCDGQRGGPVLVLENAGVPLKSFSDPALPRWLEYFIFQAFRRLHLLGVEHNDIRPENIVLDPVSCVPSIIDFGMAALGHNCVVGKCSELQQLRHALGMTGDEWSAWVANPLFS</sequence>
<dbReference type="PANTHER" id="PTHR37171:SF1">
    <property type="entry name" value="SERINE_THREONINE-PROTEIN KINASE YRZF-RELATED"/>
    <property type="match status" value="1"/>
</dbReference>
<feature type="compositionally biased region" description="Gly residues" evidence="2">
    <location>
        <begin position="87"/>
        <end position="109"/>
    </location>
</feature>
<dbReference type="PROSITE" id="PS00107">
    <property type="entry name" value="PROTEIN_KINASE_ATP"/>
    <property type="match status" value="1"/>
</dbReference>
<dbReference type="InterPro" id="IPR000719">
    <property type="entry name" value="Prot_kinase_dom"/>
</dbReference>
<keyword evidence="1" id="KW-0547">Nucleotide-binding</keyword>